<dbReference type="Proteomes" id="UP000190395">
    <property type="component" value="Unassembled WGS sequence"/>
</dbReference>
<sequence>MTEINILAESIRSRFGTVKRARGNFLYTEKRVRLTDMFLEGGRAVLGWGSDFFSGWTIFKNIISRGLTGSFVTDFNAVSKNSGLSRLSRAVSALLDDERIAIICNSKEDALKKSLAISKDGTFVYRPWNAQNIDWKNAACVLIAPPLAWAQNIWIVAVKSEVVENLQTDFCSALIPAALEAAVTRSFYDLIKALQVREEKDWFKYDKILTKYWTRHGPWLFPKIPQEKYESFVQHCLDCELVVSPFFSVPSIVPFGADSGVFKKLEKSPFDF</sequence>
<evidence type="ECO:0000313" key="2">
    <source>
        <dbReference type="Proteomes" id="UP000190395"/>
    </source>
</evidence>
<dbReference type="STRING" id="225004.SAMN02745152_00949"/>
<dbReference type="OrthoDB" id="356614at2"/>
<dbReference type="RefSeq" id="WP_078930697.1">
    <property type="nucleotide sequence ID" value="NZ_FUXC01000004.1"/>
</dbReference>
<gene>
    <name evidence="1" type="ORF">SAMN02745152_00949</name>
</gene>
<dbReference type="EMBL" id="FUXC01000004">
    <property type="protein sequence ID" value="SJZ68962.1"/>
    <property type="molecule type" value="Genomic_DNA"/>
</dbReference>
<proteinExistence type="predicted"/>
<reference evidence="1 2" key="1">
    <citation type="submission" date="2017-02" db="EMBL/GenBank/DDBJ databases">
        <authorList>
            <person name="Peterson S.W."/>
        </authorList>
    </citation>
    <scope>NUCLEOTIDE SEQUENCE [LARGE SCALE GENOMIC DNA]</scope>
    <source>
        <strain evidence="1 2">ATCC BAA-909</strain>
    </source>
</reference>
<accession>A0A1T4MPL1</accession>
<dbReference type="GeneID" id="303367203"/>
<protein>
    <submittedName>
        <fullName evidence="1">Uncharacterized protein</fullName>
    </submittedName>
</protein>
<evidence type="ECO:0000313" key="1">
    <source>
        <dbReference type="EMBL" id="SJZ68962.1"/>
    </source>
</evidence>
<dbReference type="AlphaFoldDB" id="A0A1T4MPL1"/>
<organism evidence="1 2">
    <name type="scientific">Treponema berlinense</name>
    <dbReference type="NCBI Taxonomy" id="225004"/>
    <lineage>
        <taxon>Bacteria</taxon>
        <taxon>Pseudomonadati</taxon>
        <taxon>Spirochaetota</taxon>
        <taxon>Spirochaetia</taxon>
        <taxon>Spirochaetales</taxon>
        <taxon>Treponemataceae</taxon>
        <taxon>Treponema</taxon>
    </lineage>
</organism>
<keyword evidence="2" id="KW-1185">Reference proteome</keyword>
<name>A0A1T4MPL1_9SPIR</name>